<dbReference type="AlphaFoldDB" id="A0A975MQ45"/>
<proteinExistence type="inferred from homology"/>
<comment type="similarity">
    <text evidence="1">Belongs to the phD/YefM antitoxin family.</text>
</comment>
<dbReference type="KEGG" id="mpad:KEF85_05855"/>
<reference evidence="2" key="1">
    <citation type="submission" date="2021-04" db="EMBL/GenBank/DDBJ databases">
        <title>Draft genome sequence data of methanotrophic Methylovulum sp. strain S1L and Methylomonas sp. strain S2AM isolated from boreal lake water columns.</title>
        <authorList>
            <person name="Rissanen A.J."/>
            <person name="Mangayil R."/>
            <person name="Svenning M.M."/>
            <person name="Khanongnuch R."/>
        </authorList>
    </citation>
    <scope>NUCLEOTIDE SEQUENCE</scope>
    <source>
        <strain evidence="2">S2AM</strain>
    </source>
</reference>
<evidence type="ECO:0000256" key="1">
    <source>
        <dbReference type="ARBA" id="ARBA00009981"/>
    </source>
</evidence>
<sequence length="96" mass="10845">MFKTDNIYSLTDFQRNARTHLDRLKQLGLPEILTVNGQAEIVVQDAAAYQPRVDKLEAIEGIRKGLEAMKQVGMSRRFLANLSVNTRLISETLSNL</sequence>
<dbReference type="Proteomes" id="UP000676649">
    <property type="component" value="Chromosome"/>
</dbReference>
<dbReference type="InterPro" id="IPR036165">
    <property type="entry name" value="YefM-like_sf"/>
</dbReference>
<protein>
    <submittedName>
        <fullName evidence="2">Prevent-host-death protein</fullName>
    </submittedName>
</protein>
<evidence type="ECO:0000313" key="2">
    <source>
        <dbReference type="EMBL" id="QWF71978.1"/>
    </source>
</evidence>
<keyword evidence="3" id="KW-1185">Reference proteome</keyword>
<dbReference type="SUPFAM" id="SSF143120">
    <property type="entry name" value="YefM-like"/>
    <property type="match status" value="1"/>
</dbReference>
<gene>
    <name evidence="2" type="ORF">KEF85_05855</name>
</gene>
<dbReference type="RefSeq" id="WP_215583935.1">
    <property type="nucleotide sequence ID" value="NZ_CP073754.1"/>
</dbReference>
<dbReference type="EMBL" id="CP073754">
    <property type="protein sequence ID" value="QWF71978.1"/>
    <property type="molecule type" value="Genomic_DNA"/>
</dbReference>
<name>A0A975MQ45_9GAMM</name>
<evidence type="ECO:0000313" key="3">
    <source>
        <dbReference type="Proteomes" id="UP000676649"/>
    </source>
</evidence>
<organism evidence="2 3">
    <name type="scientific">Methylomonas paludis</name>
    <dbReference type="NCBI Taxonomy" id="1173101"/>
    <lineage>
        <taxon>Bacteria</taxon>
        <taxon>Pseudomonadati</taxon>
        <taxon>Pseudomonadota</taxon>
        <taxon>Gammaproteobacteria</taxon>
        <taxon>Methylococcales</taxon>
        <taxon>Methylococcaceae</taxon>
        <taxon>Methylomonas</taxon>
    </lineage>
</organism>
<accession>A0A975MQ45</accession>